<dbReference type="PANTHER" id="PTHR30290:SF83">
    <property type="entry name" value="ABC TRANSPORTER SUBSTRATE-BINDING PROTEIN"/>
    <property type="match status" value="1"/>
</dbReference>
<feature type="domain" description="Solute-binding protein family 5" evidence="3">
    <location>
        <begin position="110"/>
        <end position="490"/>
    </location>
</feature>
<dbReference type="RefSeq" id="WP_203657768.1">
    <property type="nucleotide sequence ID" value="NZ_BAAAZM010000005.1"/>
</dbReference>
<keyword evidence="5" id="KW-1185">Reference proteome</keyword>
<comment type="caution">
    <text evidence="4">The sequence shown here is derived from an EMBL/GenBank/DDBJ whole genome shotgun (WGS) entry which is preliminary data.</text>
</comment>
<dbReference type="Pfam" id="PF00496">
    <property type="entry name" value="SBP_bac_5"/>
    <property type="match status" value="1"/>
</dbReference>
<gene>
    <name evidence="4" type="ORF">Aru02nite_26480</name>
</gene>
<dbReference type="GO" id="GO:1904680">
    <property type="term" value="F:peptide transmembrane transporter activity"/>
    <property type="evidence" value="ECO:0007669"/>
    <property type="project" value="TreeGrafter"/>
</dbReference>
<dbReference type="AlphaFoldDB" id="A0A8J3NDQ3"/>
<dbReference type="PIRSF" id="PIRSF002741">
    <property type="entry name" value="MppA"/>
    <property type="match status" value="1"/>
</dbReference>
<dbReference type="GO" id="GO:0015833">
    <property type="term" value="P:peptide transport"/>
    <property type="evidence" value="ECO:0007669"/>
    <property type="project" value="TreeGrafter"/>
</dbReference>
<dbReference type="GO" id="GO:0042597">
    <property type="term" value="C:periplasmic space"/>
    <property type="evidence" value="ECO:0007669"/>
    <property type="project" value="UniProtKB-ARBA"/>
</dbReference>
<dbReference type="SUPFAM" id="SSF53850">
    <property type="entry name" value="Periplasmic binding protein-like II"/>
    <property type="match status" value="1"/>
</dbReference>
<evidence type="ECO:0000259" key="3">
    <source>
        <dbReference type="Pfam" id="PF00496"/>
    </source>
</evidence>
<dbReference type="Gene3D" id="3.40.190.10">
    <property type="entry name" value="Periplasmic binding protein-like II"/>
    <property type="match status" value="1"/>
</dbReference>
<protein>
    <submittedName>
        <fullName evidence="4">ABC transporter</fullName>
    </submittedName>
</protein>
<sequence length="576" mass="62615">MRPRLAVAAAGALVVVAALGACSKNTGSNSGSNNDVKAQKGGIGNAAQSKGPAPKVAGAKNGGTIYLVQEQDFEHPDPQRIYVNNAQVFAKLYSRQLTTYVDDGKGNATLVGDLATDPGTDVSGGKCTSWKFTLKDGLKYEDGSDITAADVAYGVARSFSPDLADGPHYIQQWLADDINYNKTYKGPYNGGAAVPPGVKVSGKTITFDFKSPHCDMPFAAAWGTTTPLPKAKDTKTKLDLHPFSSGPYKFESYQRDSKLVLTKNKYWDANTDPLRHAYPDKFEVDMGASGLSQTNRMIADNGNDQYGIMQGNIDPTMVKKVEADSTLQNRIVKGYTQFVWYLAINNNRVKDLKVRQALNYALDKKAYIQAIGGPNIAEAASTLESPTTIGFKKYDAYPFNVAKAKQLLGGKHPQLVYAYANTASGQKYAPVIKNSLEKAGFKIVLKPIDAANFYTEIGKKNNPYDLYKPGWGSDWPSASTIIPPVFDGRNIQAQGNSTYPYFTNADVNSKIDEYNKLDAKDAAPKWAALDQEIMTKYAPVVPFYYDKTYQLVGSKVGGVYLGASSGWPEYTNAFAK</sequence>
<dbReference type="InterPro" id="IPR030678">
    <property type="entry name" value="Peptide/Ni-bd"/>
</dbReference>
<evidence type="ECO:0000256" key="1">
    <source>
        <dbReference type="SAM" id="MobiDB-lite"/>
    </source>
</evidence>
<dbReference type="InterPro" id="IPR039424">
    <property type="entry name" value="SBP_5"/>
</dbReference>
<dbReference type="PROSITE" id="PS51257">
    <property type="entry name" value="PROKAR_LIPOPROTEIN"/>
    <property type="match status" value="1"/>
</dbReference>
<dbReference type="CDD" id="cd08506">
    <property type="entry name" value="PBP2_clavulanate_OppA2"/>
    <property type="match status" value="1"/>
</dbReference>
<keyword evidence="2" id="KW-0732">Signal</keyword>
<dbReference type="GO" id="GO:0043190">
    <property type="term" value="C:ATP-binding cassette (ABC) transporter complex"/>
    <property type="evidence" value="ECO:0007669"/>
    <property type="project" value="InterPro"/>
</dbReference>
<feature type="signal peptide" evidence="2">
    <location>
        <begin position="1"/>
        <end position="20"/>
    </location>
</feature>
<proteinExistence type="predicted"/>
<accession>A0A8J3NDQ3</accession>
<dbReference type="Proteomes" id="UP000612808">
    <property type="component" value="Unassembled WGS sequence"/>
</dbReference>
<reference evidence="4" key="1">
    <citation type="submission" date="2021-01" db="EMBL/GenBank/DDBJ databases">
        <title>Whole genome shotgun sequence of Actinocatenispora rupis NBRC 107355.</title>
        <authorList>
            <person name="Komaki H."/>
            <person name="Tamura T."/>
        </authorList>
    </citation>
    <scope>NUCLEOTIDE SEQUENCE</scope>
    <source>
        <strain evidence="4">NBRC 107355</strain>
    </source>
</reference>
<feature type="region of interest" description="Disordered" evidence="1">
    <location>
        <begin position="26"/>
        <end position="56"/>
    </location>
</feature>
<dbReference type="Gene3D" id="3.10.105.10">
    <property type="entry name" value="Dipeptide-binding Protein, Domain 3"/>
    <property type="match status" value="1"/>
</dbReference>
<dbReference type="PANTHER" id="PTHR30290">
    <property type="entry name" value="PERIPLASMIC BINDING COMPONENT OF ABC TRANSPORTER"/>
    <property type="match status" value="1"/>
</dbReference>
<feature type="chain" id="PRO_5038362175" evidence="2">
    <location>
        <begin position="21"/>
        <end position="576"/>
    </location>
</feature>
<evidence type="ECO:0000313" key="4">
    <source>
        <dbReference type="EMBL" id="GID11759.1"/>
    </source>
</evidence>
<name>A0A8J3NDQ3_9ACTN</name>
<dbReference type="EMBL" id="BOMB01000015">
    <property type="protein sequence ID" value="GID11759.1"/>
    <property type="molecule type" value="Genomic_DNA"/>
</dbReference>
<organism evidence="4 5">
    <name type="scientific">Actinocatenispora rupis</name>
    <dbReference type="NCBI Taxonomy" id="519421"/>
    <lineage>
        <taxon>Bacteria</taxon>
        <taxon>Bacillati</taxon>
        <taxon>Actinomycetota</taxon>
        <taxon>Actinomycetes</taxon>
        <taxon>Micromonosporales</taxon>
        <taxon>Micromonosporaceae</taxon>
        <taxon>Actinocatenispora</taxon>
    </lineage>
</organism>
<dbReference type="InterPro" id="IPR000914">
    <property type="entry name" value="SBP_5_dom"/>
</dbReference>
<evidence type="ECO:0000256" key="2">
    <source>
        <dbReference type="SAM" id="SignalP"/>
    </source>
</evidence>
<evidence type="ECO:0000313" key="5">
    <source>
        <dbReference type="Proteomes" id="UP000612808"/>
    </source>
</evidence>